<gene>
    <name evidence="2" type="ORF">MCOR_5558</name>
</gene>
<sequence length="609" mass="69786">MLRYTILSDDWRQITCESALNAAVRKGHLRIVKLLLEKEVNALHCTMFDGSTPLMTAAKYDQAEVFRYLHDSDGNLAFRCKNNLLYKDKIEKTELDLLKEKTCPENGSISHLLTIHNSYGIIKYLLNKGFEDWDTRDSNGLTPSHYAFCCNSNNFIKFIVFADEYKVHLNLNSKSANGSTPYHSAAICKSLILSHYVDSSVRRLPDKIDNNNRSILHYGLMPPVCQKDAIRIDRVGKDYFSDLLLRVTINNRHDYLRKDNDGRNLLHYAASSGNYWVFLKILQILSKEDIRVLLYCNDKSRNTPLKEAFNSLTPRQAFESLKIPFNCSLSELFSTTLLKTYAPKEFNAIVSSSIEIPTILAKSDIHIIAEYIFNADNSLRCNKTESPLHQLVLNAMSGQDILPLNLFLIPLFKKFSSQYLDECYDENGYNLLHRAAMGGNIQTVELLSRKGMNVSCPSKYDDNTIELCISSSPFLKNGQVPSYYVSGPRFHVIEYVFQSETLNVSYDRKRNVDFDSTAEFLVGKMSTYLVSEYMGGRENKNVIDVLKNKLPTTNGDFKQLFALSHMTKMANIIRRQLLLFSVDDGEFFYRYLQTRGKDFEKPLSDNEII</sequence>
<name>A0A6J8ABM3_MYTCO</name>
<protein>
    <submittedName>
        <fullName evidence="2">Uncharacterized protein</fullName>
    </submittedName>
</protein>
<dbReference type="PANTHER" id="PTHR24121">
    <property type="entry name" value="NO MECHANORECEPTOR POTENTIAL C, ISOFORM D-RELATED"/>
    <property type="match status" value="1"/>
</dbReference>
<dbReference type="PROSITE" id="PS50297">
    <property type="entry name" value="ANK_REP_REGION"/>
    <property type="match status" value="1"/>
</dbReference>
<dbReference type="Gene3D" id="1.25.40.20">
    <property type="entry name" value="Ankyrin repeat-containing domain"/>
    <property type="match status" value="3"/>
</dbReference>
<dbReference type="SMART" id="SM00248">
    <property type="entry name" value="ANK"/>
    <property type="match status" value="5"/>
</dbReference>
<dbReference type="PROSITE" id="PS50088">
    <property type="entry name" value="ANK_REPEAT"/>
    <property type="match status" value="1"/>
</dbReference>
<accession>A0A6J8ABM3</accession>
<evidence type="ECO:0000313" key="2">
    <source>
        <dbReference type="EMBL" id="CAC5364556.1"/>
    </source>
</evidence>
<keyword evidence="3" id="KW-1185">Reference proteome</keyword>
<evidence type="ECO:0000313" key="3">
    <source>
        <dbReference type="Proteomes" id="UP000507470"/>
    </source>
</evidence>
<dbReference type="SUPFAM" id="SSF48403">
    <property type="entry name" value="Ankyrin repeat"/>
    <property type="match status" value="1"/>
</dbReference>
<dbReference type="Pfam" id="PF12796">
    <property type="entry name" value="Ank_2"/>
    <property type="match status" value="1"/>
</dbReference>
<organism evidence="2 3">
    <name type="scientific">Mytilus coruscus</name>
    <name type="common">Sea mussel</name>
    <dbReference type="NCBI Taxonomy" id="42192"/>
    <lineage>
        <taxon>Eukaryota</taxon>
        <taxon>Metazoa</taxon>
        <taxon>Spiralia</taxon>
        <taxon>Lophotrochozoa</taxon>
        <taxon>Mollusca</taxon>
        <taxon>Bivalvia</taxon>
        <taxon>Autobranchia</taxon>
        <taxon>Pteriomorphia</taxon>
        <taxon>Mytilida</taxon>
        <taxon>Mytiloidea</taxon>
        <taxon>Mytilidae</taxon>
        <taxon>Mytilinae</taxon>
        <taxon>Mytilus</taxon>
    </lineage>
</organism>
<reference evidence="2 3" key="1">
    <citation type="submission" date="2020-06" db="EMBL/GenBank/DDBJ databases">
        <authorList>
            <person name="Li R."/>
            <person name="Bekaert M."/>
        </authorList>
    </citation>
    <scope>NUCLEOTIDE SEQUENCE [LARGE SCALE GENOMIC DNA]</scope>
    <source>
        <strain evidence="3">wild</strain>
    </source>
</reference>
<feature type="repeat" description="ANK" evidence="1">
    <location>
        <begin position="427"/>
        <end position="459"/>
    </location>
</feature>
<keyword evidence="1" id="KW-0040">ANK repeat</keyword>
<dbReference type="InterPro" id="IPR002110">
    <property type="entry name" value="Ankyrin_rpt"/>
</dbReference>
<dbReference type="Proteomes" id="UP000507470">
    <property type="component" value="Unassembled WGS sequence"/>
</dbReference>
<proteinExistence type="predicted"/>
<dbReference type="EMBL" id="CACVKT020001009">
    <property type="protein sequence ID" value="CAC5364556.1"/>
    <property type="molecule type" value="Genomic_DNA"/>
</dbReference>
<dbReference type="OrthoDB" id="6192527at2759"/>
<dbReference type="PANTHER" id="PTHR24121:SF21">
    <property type="entry name" value="ANKYRIN REPEAT FAMILY PROTEIN"/>
    <property type="match status" value="1"/>
</dbReference>
<evidence type="ECO:0000256" key="1">
    <source>
        <dbReference type="PROSITE-ProRule" id="PRU00023"/>
    </source>
</evidence>
<dbReference type="InterPro" id="IPR036770">
    <property type="entry name" value="Ankyrin_rpt-contain_sf"/>
</dbReference>
<dbReference type="AlphaFoldDB" id="A0A6J8ABM3"/>